<keyword evidence="2" id="KW-0749">Sporulation</keyword>
<comment type="caution">
    <text evidence="4">The sequence shown here is derived from an EMBL/GenBank/DDBJ whole genome shotgun (WGS) entry which is preliminary data.</text>
</comment>
<dbReference type="InterPro" id="IPR035918">
    <property type="entry name" value="CytB_endotoxin-like_sf"/>
</dbReference>
<dbReference type="GO" id="GO:0030435">
    <property type="term" value="P:sporulation resulting in formation of a cellular spore"/>
    <property type="evidence" value="ECO:0007669"/>
    <property type="project" value="UniProtKB-KW"/>
</dbReference>
<evidence type="ECO:0000256" key="2">
    <source>
        <dbReference type="ARBA" id="ARBA00022969"/>
    </source>
</evidence>
<evidence type="ECO:0000256" key="3">
    <source>
        <dbReference type="SAM" id="SignalP"/>
    </source>
</evidence>
<feature type="signal peptide" evidence="3">
    <location>
        <begin position="1"/>
        <end position="25"/>
    </location>
</feature>
<dbReference type="AlphaFoldDB" id="A0A371AZH6"/>
<proteinExistence type="inferred from homology"/>
<organism evidence="4 5">
    <name type="scientific">Anaerosacchariphilus polymeriproducens</name>
    <dbReference type="NCBI Taxonomy" id="1812858"/>
    <lineage>
        <taxon>Bacteria</taxon>
        <taxon>Bacillati</taxon>
        <taxon>Bacillota</taxon>
        <taxon>Clostridia</taxon>
        <taxon>Lachnospirales</taxon>
        <taxon>Lachnospiraceae</taxon>
        <taxon>Anaerosacchariphilus</taxon>
    </lineage>
</organism>
<dbReference type="SUPFAM" id="SSF55676">
    <property type="entry name" value="CytB endotoxin-like"/>
    <property type="match status" value="1"/>
</dbReference>
<protein>
    <submittedName>
        <fullName evidence="4">Uncharacterized protein</fullName>
    </submittedName>
</protein>
<sequence>MKKKLFSLFLTIILFNLTVISKSYAATEYTTLSQGNDFLYQIASYSEAAKALEIYKKFEAGITTQGFNYDTLVKDYNMIPTGVINSDINQGGANVGYVMSRIEELFKNNLKCILDNNTLNVFHNIIQTGFNAGTSKENYVIFSRKSGKSHTYVFKLLAGSLKKEGNKTKLTIVPAEITVNVKISVKRIFGIKIKNSKHYDVHVNANSYVYQY</sequence>
<keyword evidence="3" id="KW-0732">Signal</keyword>
<dbReference type="InterPro" id="IPR001615">
    <property type="entry name" value="Endotoxin_CytB"/>
</dbReference>
<accession>A0A371AZH6</accession>
<feature type="chain" id="PRO_5017052597" evidence="3">
    <location>
        <begin position="26"/>
        <end position="212"/>
    </location>
</feature>
<dbReference type="EMBL" id="QRCT01000009">
    <property type="protein sequence ID" value="RDU24957.1"/>
    <property type="molecule type" value="Genomic_DNA"/>
</dbReference>
<dbReference type="Pfam" id="PF01338">
    <property type="entry name" value="Bac_thur_toxin"/>
    <property type="match status" value="1"/>
</dbReference>
<gene>
    <name evidence="4" type="ORF">DWV06_01640</name>
</gene>
<dbReference type="Proteomes" id="UP000255036">
    <property type="component" value="Unassembled WGS sequence"/>
</dbReference>
<keyword evidence="5" id="KW-1185">Reference proteome</keyword>
<evidence type="ECO:0000313" key="5">
    <source>
        <dbReference type="Proteomes" id="UP000255036"/>
    </source>
</evidence>
<evidence type="ECO:0000256" key="1">
    <source>
        <dbReference type="ARBA" id="ARBA00009676"/>
    </source>
</evidence>
<name>A0A371AZH6_9FIRM</name>
<dbReference type="Gene3D" id="3.40.198.10">
    <property type="entry name" value="Delta-endotoxin CytB-like"/>
    <property type="match status" value="1"/>
</dbReference>
<dbReference type="GO" id="GO:0005576">
    <property type="term" value="C:extracellular region"/>
    <property type="evidence" value="ECO:0007669"/>
    <property type="project" value="InterPro"/>
</dbReference>
<reference evidence="4 5" key="1">
    <citation type="submission" date="2018-07" db="EMBL/GenBank/DDBJ databases">
        <title>Anaerosacharophilus polymeroproducens gen. nov. sp. nov., an anaerobic bacterium isolated from salt field.</title>
        <authorList>
            <person name="Kim W."/>
            <person name="Yang S.-H."/>
            <person name="Oh J."/>
            <person name="Lee J.-H."/>
            <person name="Kwon K.K."/>
        </authorList>
    </citation>
    <scope>NUCLEOTIDE SEQUENCE [LARGE SCALE GENOMIC DNA]</scope>
    <source>
        <strain evidence="4 5">MCWD5</strain>
    </source>
</reference>
<dbReference type="OrthoDB" id="9899838at2"/>
<comment type="similarity">
    <text evidence="1">Belongs to the cyt1/cyt2 endotoxin family.</text>
</comment>
<dbReference type="RefSeq" id="WP_115480441.1">
    <property type="nucleotide sequence ID" value="NZ_QRCT01000009.1"/>
</dbReference>
<evidence type="ECO:0000313" key="4">
    <source>
        <dbReference type="EMBL" id="RDU24957.1"/>
    </source>
</evidence>